<feature type="compositionally biased region" description="Basic residues" evidence="1">
    <location>
        <begin position="35"/>
        <end position="44"/>
    </location>
</feature>
<protein>
    <submittedName>
        <fullName evidence="2">TMV resistance protein N</fullName>
    </submittedName>
</protein>
<dbReference type="ExpressionAtlas" id="A0A2K3LFW0">
    <property type="expression patterns" value="baseline"/>
</dbReference>
<reference evidence="2 3" key="2">
    <citation type="journal article" date="2017" name="Front. Plant Sci.">
        <title>Gene Classification and Mining of Molecular Markers Useful in Red Clover (Trifolium pratense) Breeding.</title>
        <authorList>
            <person name="Istvanek J."/>
            <person name="Dluhosova J."/>
            <person name="Dluhos P."/>
            <person name="Patkova L."/>
            <person name="Nedelnik J."/>
            <person name="Repkova J."/>
        </authorList>
    </citation>
    <scope>NUCLEOTIDE SEQUENCE [LARGE SCALE GENOMIC DNA]</scope>
    <source>
        <strain evidence="3">cv. Tatra</strain>
        <tissue evidence="2">Young leaves</tissue>
    </source>
</reference>
<dbReference type="Proteomes" id="UP000236291">
    <property type="component" value="Unassembled WGS sequence"/>
</dbReference>
<proteinExistence type="predicted"/>
<accession>A0A2K3LFW0</accession>
<feature type="region of interest" description="Disordered" evidence="1">
    <location>
        <begin position="35"/>
        <end position="106"/>
    </location>
</feature>
<organism evidence="2 3">
    <name type="scientific">Trifolium pratense</name>
    <name type="common">Red clover</name>
    <dbReference type="NCBI Taxonomy" id="57577"/>
    <lineage>
        <taxon>Eukaryota</taxon>
        <taxon>Viridiplantae</taxon>
        <taxon>Streptophyta</taxon>
        <taxon>Embryophyta</taxon>
        <taxon>Tracheophyta</taxon>
        <taxon>Spermatophyta</taxon>
        <taxon>Magnoliopsida</taxon>
        <taxon>eudicotyledons</taxon>
        <taxon>Gunneridae</taxon>
        <taxon>Pentapetalae</taxon>
        <taxon>rosids</taxon>
        <taxon>fabids</taxon>
        <taxon>Fabales</taxon>
        <taxon>Fabaceae</taxon>
        <taxon>Papilionoideae</taxon>
        <taxon>50 kb inversion clade</taxon>
        <taxon>NPAAA clade</taxon>
        <taxon>Hologalegina</taxon>
        <taxon>IRL clade</taxon>
        <taxon>Trifolieae</taxon>
        <taxon>Trifolium</taxon>
    </lineage>
</organism>
<comment type="caution">
    <text evidence="2">The sequence shown here is derived from an EMBL/GenBank/DDBJ whole genome shotgun (WGS) entry which is preliminary data.</text>
</comment>
<evidence type="ECO:0000313" key="2">
    <source>
        <dbReference type="EMBL" id="PNX77422.1"/>
    </source>
</evidence>
<feature type="non-terminal residue" evidence="2">
    <location>
        <position position="1"/>
    </location>
</feature>
<name>A0A2K3LFW0_TRIPR</name>
<evidence type="ECO:0000256" key="1">
    <source>
        <dbReference type="SAM" id="MobiDB-lite"/>
    </source>
</evidence>
<gene>
    <name evidence="2" type="ORF">L195_g033389</name>
</gene>
<reference evidence="2 3" key="1">
    <citation type="journal article" date="2014" name="Am. J. Bot.">
        <title>Genome assembly and annotation for red clover (Trifolium pratense; Fabaceae).</title>
        <authorList>
            <person name="Istvanek J."/>
            <person name="Jaros M."/>
            <person name="Krenek A."/>
            <person name="Repkova J."/>
        </authorList>
    </citation>
    <scope>NUCLEOTIDE SEQUENCE [LARGE SCALE GENOMIC DNA]</scope>
    <source>
        <strain evidence="3">cv. Tatra</strain>
        <tissue evidence="2">Young leaves</tissue>
    </source>
</reference>
<feature type="compositionally biased region" description="Basic and acidic residues" evidence="1">
    <location>
        <begin position="74"/>
        <end position="87"/>
    </location>
</feature>
<dbReference type="AlphaFoldDB" id="A0A2K3LFW0"/>
<dbReference type="EMBL" id="ASHM01032342">
    <property type="protein sequence ID" value="PNX77422.1"/>
    <property type="molecule type" value="Genomic_DNA"/>
</dbReference>
<sequence>IFGRLFFSIPSLARTVKTSRPFWFCLAGIMVWSSHRRSEKRRRGNPILREVASTSSQGFNDPKSLDKNPSVDLQEDKVAKQEEKAETTKTGPTRKERKVKRANEVF</sequence>
<evidence type="ECO:0000313" key="3">
    <source>
        <dbReference type="Proteomes" id="UP000236291"/>
    </source>
</evidence>